<evidence type="ECO:0000313" key="2">
    <source>
        <dbReference type="Proteomes" id="UP000886595"/>
    </source>
</evidence>
<dbReference type="EMBL" id="JAAMPC010000009">
    <property type="protein sequence ID" value="KAG2292042.1"/>
    <property type="molecule type" value="Genomic_DNA"/>
</dbReference>
<organism evidence="1 2">
    <name type="scientific">Brassica carinata</name>
    <name type="common">Ethiopian mustard</name>
    <name type="synonym">Abyssinian cabbage</name>
    <dbReference type="NCBI Taxonomy" id="52824"/>
    <lineage>
        <taxon>Eukaryota</taxon>
        <taxon>Viridiplantae</taxon>
        <taxon>Streptophyta</taxon>
        <taxon>Embryophyta</taxon>
        <taxon>Tracheophyta</taxon>
        <taxon>Spermatophyta</taxon>
        <taxon>Magnoliopsida</taxon>
        <taxon>eudicotyledons</taxon>
        <taxon>Gunneridae</taxon>
        <taxon>Pentapetalae</taxon>
        <taxon>rosids</taxon>
        <taxon>malvids</taxon>
        <taxon>Brassicales</taxon>
        <taxon>Brassicaceae</taxon>
        <taxon>Brassiceae</taxon>
        <taxon>Brassica</taxon>
    </lineage>
</organism>
<protein>
    <submittedName>
        <fullName evidence="1">Uncharacterized protein</fullName>
    </submittedName>
</protein>
<accession>A0A8X7RQ52</accession>
<gene>
    <name evidence="1" type="ORF">Bca52824_038711</name>
</gene>
<dbReference type="AlphaFoldDB" id="A0A8X7RQ52"/>
<proteinExistence type="predicted"/>
<comment type="caution">
    <text evidence="1">The sequence shown here is derived from an EMBL/GenBank/DDBJ whole genome shotgun (WGS) entry which is preliminary data.</text>
</comment>
<dbReference type="Proteomes" id="UP000886595">
    <property type="component" value="Unassembled WGS sequence"/>
</dbReference>
<evidence type="ECO:0000313" key="1">
    <source>
        <dbReference type="EMBL" id="KAG2292042.1"/>
    </source>
</evidence>
<name>A0A8X7RQ52_BRACI</name>
<reference evidence="1 2" key="1">
    <citation type="submission" date="2020-02" db="EMBL/GenBank/DDBJ databases">
        <authorList>
            <person name="Ma Q."/>
            <person name="Huang Y."/>
            <person name="Song X."/>
            <person name="Pei D."/>
        </authorList>
    </citation>
    <scope>NUCLEOTIDE SEQUENCE [LARGE SCALE GENOMIC DNA]</scope>
    <source>
        <strain evidence="1">Sxm20200214</strain>
        <tissue evidence="1">Leaf</tissue>
    </source>
</reference>
<keyword evidence="2" id="KW-1185">Reference proteome</keyword>
<sequence>MSLFPQGKPLEEGEIEDPRALYQAHCGSIPSCSRVPALVAYTTSRISAARFPDTYNASFQDPIPAENLETSGDSVVSISTVSAF</sequence>